<feature type="domain" description="DUF397" evidence="1">
    <location>
        <begin position="16"/>
        <end position="76"/>
    </location>
</feature>
<dbReference type="Pfam" id="PF04149">
    <property type="entry name" value="DUF397"/>
    <property type="match status" value="1"/>
</dbReference>
<comment type="caution">
    <text evidence="2">The sequence shown here is derived from an EMBL/GenBank/DDBJ whole genome shotgun (WGS) entry which is preliminary data.</text>
</comment>
<protein>
    <submittedName>
        <fullName evidence="2">DUF397 domain-containing protein</fullName>
    </submittedName>
</protein>
<evidence type="ECO:0000259" key="1">
    <source>
        <dbReference type="Pfam" id="PF04149"/>
    </source>
</evidence>
<evidence type="ECO:0000313" key="2">
    <source>
        <dbReference type="EMBL" id="MEQ0560723.1"/>
    </source>
</evidence>
<sequence length="91" mass="10120">MDDKAHIRHALDVSKAEWIRAEPKGVQLDDCLEYAFLEHSEGRNSTTYVVMRLSSAPDGLVLVFTLSEWDAFGKGVIDGEFDVPEHVPSAC</sequence>
<proteinExistence type="predicted"/>
<dbReference type="Proteomes" id="UP001440984">
    <property type="component" value="Unassembled WGS sequence"/>
</dbReference>
<reference evidence="2 3" key="1">
    <citation type="submission" date="2024-05" db="EMBL/GenBank/DDBJ databases">
        <authorList>
            <person name="Zhao H."/>
            <person name="Xu Y."/>
            <person name="Lin S."/>
            <person name="Spain J.C."/>
            <person name="Zhou N.-Y."/>
        </authorList>
    </citation>
    <scope>NUCLEOTIDE SEQUENCE [LARGE SCALE GENOMIC DNA]</scope>
    <source>
        <strain evidence="2 3">NEAU-NG30</strain>
    </source>
</reference>
<keyword evidence="3" id="KW-1185">Reference proteome</keyword>
<dbReference type="InterPro" id="IPR007278">
    <property type="entry name" value="DUF397"/>
</dbReference>
<dbReference type="EMBL" id="JBDZYD010000005">
    <property type="protein sequence ID" value="MEQ0560723.1"/>
    <property type="molecule type" value="Genomic_DNA"/>
</dbReference>
<organism evidence="2 3">
    <name type="scientific">Amycolatopsis melonis</name>
    <dbReference type="NCBI Taxonomy" id="3156488"/>
    <lineage>
        <taxon>Bacteria</taxon>
        <taxon>Bacillati</taxon>
        <taxon>Actinomycetota</taxon>
        <taxon>Actinomycetes</taxon>
        <taxon>Pseudonocardiales</taxon>
        <taxon>Pseudonocardiaceae</taxon>
        <taxon>Amycolatopsis</taxon>
    </lineage>
</organism>
<evidence type="ECO:0000313" key="3">
    <source>
        <dbReference type="Proteomes" id="UP001440984"/>
    </source>
</evidence>
<name>A0ABV0LGX2_9PSEU</name>
<accession>A0ABV0LGX2</accession>
<gene>
    <name evidence="2" type="ORF">ABJI51_16675</name>
</gene>